<dbReference type="Gene3D" id="1.10.1040.10">
    <property type="entry name" value="N-(1-d-carboxylethyl)-l-norvaline Dehydrogenase, domain 2"/>
    <property type="match status" value="1"/>
</dbReference>
<dbReference type="EMBL" id="JABBKX010000003">
    <property type="protein sequence ID" value="NMJ41627.1"/>
    <property type="molecule type" value="Genomic_DNA"/>
</dbReference>
<name>A0A848EDP4_9PROT</name>
<sequence>MKVAVMGAGAIGCFYGGLLARAGAAVTLVGRAQHVDAVRERGLLVEMGGETHVVPVGATTSANGVAGAELVLFCVKSGDTEVVGAEMAPHLAHDATILSFQNGVDNAARLGAVLGRLVVPVAVYVATDMAGPGHVRHHGRGDLLIGPSARGAEILTLFAAAGISARVSEDAIGALWGKLVVNCAYNALSALTRMPYGRMIRQDGVEAVMRDVVAECRAVAAASGVALAPDILDAVLGLAAMMPDQFSSTAQDLRRGKPTEIDHLNGFVVRRGAELGVPTPANRVLLTLVKAAEKAKEG</sequence>
<proteinExistence type="inferred from homology"/>
<dbReference type="InterPro" id="IPR003710">
    <property type="entry name" value="ApbA"/>
</dbReference>
<evidence type="ECO:0000256" key="2">
    <source>
        <dbReference type="ARBA" id="ARBA00007870"/>
    </source>
</evidence>
<dbReference type="InterPro" id="IPR013752">
    <property type="entry name" value="KPA_reductase"/>
</dbReference>
<comment type="similarity">
    <text evidence="2 10">Belongs to the ketopantoate reductase family.</text>
</comment>
<dbReference type="InterPro" id="IPR050838">
    <property type="entry name" value="Ketopantoate_reductase"/>
</dbReference>
<accession>A0A848EDP4</accession>
<evidence type="ECO:0000256" key="4">
    <source>
        <dbReference type="ARBA" id="ARBA00019465"/>
    </source>
</evidence>
<evidence type="ECO:0000259" key="11">
    <source>
        <dbReference type="Pfam" id="PF02558"/>
    </source>
</evidence>
<dbReference type="InterPro" id="IPR036291">
    <property type="entry name" value="NAD(P)-bd_dom_sf"/>
</dbReference>
<evidence type="ECO:0000256" key="1">
    <source>
        <dbReference type="ARBA" id="ARBA00004994"/>
    </source>
</evidence>
<comment type="function">
    <text evidence="10">Catalyzes the NADPH-dependent reduction of ketopantoate into pantoic acid.</text>
</comment>
<evidence type="ECO:0000259" key="12">
    <source>
        <dbReference type="Pfam" id="PF08546"/>
    </source>
</evidence>
<evidence type="ECO:0000313" key="13">
    <source>
        <dbReference type="EMBL" id="NMJ41627.1"/>
    </source>
</evidence>
<dbReference type="Pfam" id="PF02558">
    <property type="entry name" value="ApbA"/>
    <property type="match status" value="1"/>
</dbReference>
<keyword evidence="7 10" id="KW-0560">Oxidoreductase</keyword>
<comment type="catalytic activity">
    <reaction evidence="9 10">
        <text>(R)-pantoate + NADP(+) = 2-dehydropantoate + NADPH + H(+)</text>
        <dbReference type="Rhea" id="RHEA:16233"/>
        <dbReference type="ChEBI" id="CHEBI:11561"/>
        <dbReference type="ChEBI" id="CHEBI:15378"/>
        <dbReference type="ChEBI" id="CHEBI:15980"/>
        <dbReference type="ChEBI" id="CHEBI:57783"/>
        <dbReference type="ChEBI" id="CHEBI:58349"/>
        <dbReference type="EC" id="1.1.1.169"/>
    </reaction>
</comment>
<evidence type="ECO:0000256" key="10">
    <source>
        <dbReference type="RuleBase" id="RU362068"/>
    </source>
</evidence>
<dbReference type="GO" id="GO:0005737">
    <property type="term" value="C:cytoplasm"/>
    <property type="evidence" value="ECO:0007669"/>
    <property type="project" value="TreeGrafter"/>
</dbReference>
<protein>
    <recommendedName>
        <fullName evidence="4 10">2-dehydropantoate 2-reductase</fullName>
        <ecNumber evidence="3 10">1.1.1.169</ecNumber>
    </recommendedName>
    <alternativeName>
        <fullName evidence="8 10">Ketopantoate reductase</fullName>
    </alternativeName>
</protein>
<organism evidence="13 14">
    <name type="scientific">Neoroseomonas marina</name>
    <dbReference type="NCBI Taxonomy" id="1232220"/>
    <lineage>
        <taxon>Bacteria</taxon>
        <taxon>Pseudomonadati</taxon>
        <taxon>Pseudomonadota</taxon>
        <taxon>Alphaproteobacteria</taxon>
        <taxon>Acetobacterales</taxon>
        <taxon>Acetobacteraceae</taxon>
        <taxon>Neoroseomonas</taxon>
    </lineage>
</organism>
<keyword evidence="5 10" id="KW-0566">Pantothenate biosynthesis</keyword>
<evidence type="ECO:0000256" key="6">
    <source>
        <dbReference type="ARBA" id="ARBA00022857"/>
    </source>
</evidence>
<dbReference type="InterPro" id="IPR008927">
    <property type="entry name" value="6-PGluconate_DH-like_C_sf"/>
</dbReference>
<evidence type="ECO:0000256" key="5">
    <source>
        <dbReference type="ARBA" id="ARBA00022655"/>
    </source>
</evidence>
<dbReference type="GO" id="GO:0050661">
    <property type="term" value="F:NADP binding"/>
    <property type="evidence" value="ECO:0007669"/>
    <property type="project" value="TreeGrafter"/>
</dbReference>
<feature type="domain" description="Ketopantoate reductase N-terminal" evidence="11">
    <location>
        <begin position="3"/>
        <end position="148"/>
    </location>
</feature>
<dbReference type="GO" id="GO:0015940">
    <property type="term" value="P:pantothenate biosynthetic process"/>
    <property type="evidence" value="ECO:0007669"/>
    <property type="project" value="UniProtKB-UniPathway"/>
</dbReference>
<dbReference type="UniPathway" id="UPA00028">
    <property type="reaction ID" value="UER00004"/>
</dbReference>
<dbReference type="GO" id="GO:0008677">
    <property type="term" value="F:2-dehydropantoate 2-reductase activity"/>
    <property type="evidence" value="ECO:0007669"/>
    <property type="project" value="UniProtKB-EC"/>
</dbReference>
<comment type="pathway">
    <text evidence="1 10">Cofactor biosynthesis; (R)-pantothenate biosynthesis; (R)-pantoate from 3-methyl-2-oxobutanoate: step 2/2.</text>
</comment>
<dbReference type="InterPro" id="IPR013328">
    <property type="entry name" value="6PGD_dom2"/>
</dbReference>
<keyword evidence="6 10" id="KW-0521">NADP</keyword>
<dbReference type="EC" id="1.1.1.169" evidence="3 10"/>
<gene>
    <name evidence="13" type="ORF">GWK16_10275</name>
</gene>
<reference evidence="13 14" key="1">
    <citation type="submission" date="2020-03" db="EMBL/GenBank/DDBJ databases">
        <authorList>
            <person name="Sun Q."/>
        </authorList>
    </citation>
    <scope>NUCLEOTIDE SEQUENCE [LARGE SCALE GENOMIC DNA]</scope>
    <source>
        <strain evidence="13 14">JC162</strain>
    </source>
</reference>
<dbReference type="InterPro" id="IPR013332">
    <property type="entry name" value="KPR_N"/>
</dbReference>
<keyword evidence="14" id="KW-1185">Reference proteome</keyword>
<comment type="caution">
    <text evidence="13">The sequence shown here is derived from an EMBL/GenBank/DDBJ whole genome shotgun (WGS) entry which is preliminary data.</text>
</comment>
<evidence type="ECO:0000256" key="9">
    <source>
        <dbReference type="ARBA" id="ARBA00048793"/>
    </source>
</evidence>
<dbReference type="Gene3D" id="3.40.50.720">
    <property type="entry name" value="NAD(P)-binding Rossmann-like Domain"/>
    <property type="match status" value="1"/>
</dbReference>
<dbReference type="PANTHER" id="PTHR43765:SF2">
    <property type="entry name" value="2-DEHYDROPANTOATE 2-REDUCTASE"/>
    <property type="match status" value="1"/>
</dbReference>
<evidence type="ECO:0000256" key="3">
    <source>
        <dbReference type="ARBA" id="ARBA00013014"/>
    </source>
</evidence>
<dbReference type="FunFam" id="1.10.1040.10:FF:000017">
    <property type="entry name" value="2-dehydropantoate 2-reductase"/>
    <property type="match status" value="1"/>
</dbReference>
<dbReference type="Pfam" id="PF08546">
    <property type="entry name" value="ApbA_C"/>
    <property type="match status" value="1"/>
</dbReference>
<dbReference type="SUPFAM" id="SSF48179">
    <property type="entry name" value="6-phosphogluconate dehydrogenase C-terminal domain-like"/>
    <property type="match status" value="1"/>
</dbReference>
<feature type="domain" description="Ketopantoate reductase C-terminal" evidence="12">
    <location>
        <begin position="173"/>
        <end position="293"/>
    </location>
</feature>
<dbReference type="RefSeq" id="WP_170053887.1">
    <property type="nucleotide sequence ID" value="NZ_JABBKX010000003.1"/>
</dbReference>
<dbReference type="PANTHER" id="PTHR43765">
    <property type="entry name" value="2-DEHYDROPANTOATE 2-REDUCTASE-RELATED"/>
    <property type="match status" value="1"/>
</dbReference>
<evidence type="ECO:0000313" key="14">
    <source>
        <dbReference type="Proteomes" id="UP000548582"/>
    </source>
</evidence>
<dbReference type="AlphaFoldDB" id="A0A848EDP4"/>
<evidence type="ECO:0000256" key="7">
    <source>
        <dbReference type="ARBA" id="ARBA00023002"/>
    </source>
</evidence>
<dbReference type="NCBIfam" id="TIGR00745">
    <property type="entry name" value="apbA_panE"/>
    <property type="match status" value="1"/>
</dbReference>
<evidence type="ECO:0000256" key="8">
    <source>
        <dbReference type="ARBA" id="ARBA00032024"/>
    </source>
</evidence>
<dbReference type="Proteomes" id="UP000548582">
    <property type="component" value="Unassembled WGS sequence"/>
</dbReference>
<dbReference type="SUPFAM" id="SSF51735">
    <property type="entry name" value="NAD(P)-binding Rossmann-fold domains"/>
    <property type="match status" value="1"/>
</dbReference>